<feature type="transmembrane region" description="Helical" evidence="4">
    <location>
        <begin position="1207"/>
        <end position="1228"/>
    </location>
</feature>
<evidence type="ECO:0000256" key="2">
    <source>
        <dbReference type="ARBA" id="ARBA00022840"/>
    </source>
</evidence>
<dbReference type="Gene3D" id="3.30.70.1430">
    <property type="entry name" value="Multidrug efflux transporter AcrB pore domain"/>
    <property type="match status" value="2"/>
</dbReference>
<dbReference type="InterPro" id="IPR027417">
    <property type="entry name" value="P-loop_NTPase"/>
</dbReference>
<accession>A0A4Q7V9K1</accession>
<dbReference type="GO" id="GO:0042910">
    <property type="term" value="F:xenobiotic transmembrane transporter activity"/>
    <property type="evidence" value="ECO:0007669"/>
    <property type="project" value="TreeGrafter"/>
</dbReference>
<dbReference type="Proteomes" id="UP000293562">
    <property type="component" value="Unassembled WGS sequence"/>
</dbReference>
<dbReference type="SUPFAM" id="SSF82866">
    <property type="entry name" value="Multidrug efflux transporter AcrB transmembrane domain"/>
    <property type="match status" value="2"/>
</dbReference>
<dbReference type="EMBL" id="SHKN01000003">
    <property type="protein sequence ID" value="RZT92387.1"/>
    <property type="molecule type" value="Genomic_DNA"/>
</dbReference>
<feature type="transmembrane region" description="Helical" evidence="4">
    <location>
        <begin position="999"/>
        <end position="1026"/>
    </location>
</feature>
<feature type="transmembrane region" description="Helical" evidence="4">
    <location>
        <begin position="527"/>
        <end position="547"/>
    </location>
</feature>
<dbReference type="Gene3D" id="1.20.1640.10">
    <property type="entry name" value="Multidrug efflux transporter AcrB transmembrane domain"/>
    <property type="match status" value="2"/>
</dbReference>
<feature type="transmembrane region" description="Helical" evidence="4">
    <location>
        <begin position="1169"/>
        <end position="1186"/>
    </location>
</feature>
<dbReference type="PROSITE" id="PS00211">
    <property type="entry name" value="ABC_TRANSPORTER_1"/>
    <property type="match status" value="1"/>
</dbReference>
<feature type="domain" description="ABC transporter" evidence="5">
    <location>
        <begin position="1280"/>
        <end position="1513"/>
    </location>
</feature>
<dbReference type="GO" id="GO:0016887">
    <property type="term" value="F:ATP hydrolysis activity"/>
    <property type="evidence" value="ECO:0007669"/>
    <property type="project" value="InterPro"/>
</dbReference>
<feature type="transmembrane region" description="Helical" evidence="4">
    <location>
        <begin position="869"/>
        <end position="888"/>
    </location>
</feature>
<evidence type="ECO:0000256" key="3">
    <source>
        <dbReference type="SAM" id="Coils"/>
    </source>
</evidence>
<dbReference type="PANTHER" id="PTHR32063">
    <property type="match status" value="1"/>
</dbReference>
<keyword evidence="4" id="KW-0812">Transmembrane</keyword>
<dbReference type="SMART" id="SM00382">
    <property type="entry name" value="AAA"/>
    <property type="match status" value="1"/>
</dbReference>
<name>A0A4Q7V9K1_9BACT</name>
<dbReference type="RefSeq" id="WP_130308236.1">
    <property type="nucleotide sequence ID" value="NZ_SHKN01000003.1"/>
</dbReference>
<feature type="transmembrane region" description="Helical" evidence="4">
    <location>
        <begin position="1038"/>
        <end position="1057"/>
    </location>
</feature>
<feature type="transmembrane region" description="Helical" evidence="4">
    <location>
        <begin position="384"/>
        <end position="408"/>
    </location>
</feature>
<dbReference type="InterPro" id="IPR001036">
    <property type="entry name" value="Acrflvin-R"/>
</dbReference>
<feature type="transmembrane region" description="Helical" evidence="4">
    <location>
        <begin position="330"/>
        <end position="350"/>
    </location>
</feature>
<dbReference type="Gene3D" id="3.30.70.1440">
    <property type="entry name" value="Multidrug efflux transporter AcrB pore domain"/>
    <property type="match status" value="1"/>
</dbReference>
<evidence type="ECO:0000313" key="7">
    <source>
        <dbReference type="Proteomes" id="UP000293562"/>
    </source>
</evidence>
<dbReference type="Gene3D" id="3.40.50.300">
    <property type="entry name" value="P-loop containing nucleotide triphosphate hydrolases"/>
    <property type="match status" value="1"/>
</dbReference>
<dbReference type="SUPFAM" id="SSF82714">
    <property type="entry name" value="Multidrug efflux transporter AcrB TolC docking domain, DN and DC subdomains"/>
    <property type="match status" value="1"/>
</dbReference>
<feature type="transmembrane region" description="Helical" evidence="4">
    <location>
        <begin position="1234"/>
        <end position="1253"/>
    </location>
</feature>
<feature type="transmembrane region" description="Helical" evidence="4">
    <location>
        <begin position="895"/>
        <end position="914"/>
    </location>
</feature>
<evidence type="ECO:0000313" key="6">
    <source>
        <dbReference type="EMBL" id="RZT92387.1"/>
    </source>
</evidence>
<proteinExistence type="predicted"/>
<keyword evidence="2" id="KW-0067">ATP-binding</keyword>
<dbReference type="Pfam" id="PF00005">
    <property type="entry name" value="ABC_tran"/>
    <property type="match status" value="1"/>
</dbReference>
<dbReference type="PROSITE" id="PS50893">
    <property type="entry name" value="ABC_TRANSPORTER_2"/>
    <property type="match status" value="1"/>
</dbReference>
<dbReference type="InterPro" id="IPR003593">
    <property type="entry name" value="AAA+_ATPase"/>
</dbReference>
<dbReference type="PRINTS" id="PR00702">
    <property type="entry name" value="ACRIFLAVINRP"/>
</dbReference>
<dbReference type="PANTHER" id="PTHR32063:SF0">
    <property type="entry name" value="SWARMING MOTILITY PROTEIN SWRC"/>
    <property type="match status" value="1"/>
</dbReference>
<dbReference type="Gene3D" id="3.30.2090.10">
    <property type="entry name" value="Multidrug efflux transporter AcrB TolC docking domain, DN and DC subdomains"/>
    <property type="match status" value="2"/>
</dbReference>
<protein>
    <submittedName>
        <fullName evidence="6">Multidrug efflux pump subunit AcrB</fullName>
    </submittedName>
</protein>
<dbReference type="SUPFAM" id="SSF82693">
    <property type="entry name" value="Multidrug efflux transporter AcrB pore domain, PN1, PN2, PC1 and PC2 subdomains"/>
    <property type="match status" value="2"/>
</dbReference>
<comment type="caution">
    <text evidence="6">The sequence shown here is derived from an EMBL/GenBank/DDBJ whole genome shotgun (WGS) entry which is preliminary data.</text>
</comment>
<sequence length="1582" mass="178322">MNFIIKRKVLIAMLFTGLSMLGVFSYKQLPVELIPNAQLPMLFIQVSARQEVDPRYMENQAIIPLEGIVGSLEGVEKITSTAGQQSGNIQISFEQGTNTKYAYLKLAEKVEQAKKDLPKEFMVQVVKFDLEQLTNMFMNIQVRGSGGVDRVRQVTQNEILDQIKNIDGIANVAIFGGREKSIEILLRDDVCKSYGISPSLVRSALSQNDSKRSFAGKVIENNRMHFVNVVSEFTDITDIHELVVKEQGKIKLKDIADIHFGVKEQNSYSRVNGKEAVTLQLTRDAQANIIDLSETVIEKIAELNHELENKDVSIVVQSNSAEIMKTNIDLIIELALVGGLLAIFVLWIFLKNIRLVVAIALAIPISVYTAFNFFYAYGISINTLTLLGMALAIGMLLDNSIVVLENIYRLAAKKIDADTAVIQGTKEVWRSIFAATLTTITVFLPFLFSSNFMIGLMGKHIGVSIISTLLVSLVVALLLIPMITHTFLKRKGKSRPVNFESISLHNRLVQIYLVLLKSCMRFPGKTILGALGLFFITLLISLGLSFMSKNEAEIKDIKLYVTLPGGTTLNNTDLVIREVEKNLESLEEKKDITSQVYEEEAVLSISLVDDYRDILNRSIPAIKKNILERLENIPRASFSWEAPAKGRRFGGGGGDFGGDNPFMGMLGLGTQKEKLVIKGQDFDKMLDLSEDLQYYLEQLSSMEQVSVKIPSKRPEMLLEMDKQIMAIYDIPVNSVLSELNSFQKEFSSGVTFKDGTDEYDIVIKTQGESSQETRDAKDLRKLTVKGNQGAEFELQTISQLNFTDGLSSIKRTNQEKQLEVEYQFIAEVNDEKDLLTAARVEVDELVERMNLPSGIAIEIIHEENPLDEFGFLFLMAFILIFMILASVFESFTMPIVMMFSIPMAAIGSLVALILTGTSLINANVFTGFIILLGIVVNNGIIMIDYSNVLQKRGYRESRALIMAGLARIRPILITAITTIIALMPLALGRAEYVTEIGVPFAITVIGGLSLSTVLTLVFIPTVYAGLQTSLTWLRGQKIWVKGIQFTFWILGTYFIYTEVDSKIWQIIAFLVLLLSVPACIYFISASLRKANEELIAPDEALHIEIKNLVKIYDWDNRFTREWKSGLKIRERLGLKQAYHSIHDFVVLIWQIPLIAFMVFFIFYHIQIQIWVLILSILFQIMLLSFIKPIMAYRDHLKTEAKSKWIQFLISVSQKAIFWFFPLFVLYYAYQKYDLIGLLIPIAVIWYLALTIKLSSDKIYRDKININRLKGRFSGLRKNFYRFVLIIPVIGKKKVPFKAVKGISLNIGNGMFGLLGPNGAGKSTLMRIICGILEQSYGQITINGIDVREKREELQGLIGYLPQEFGMYENMTAWDFLNYMGIIKKLKNNKERHERIKYVLSAVHMLDQKDDKIGSFSGGMKQRIGIAQILLHLPRILVVDEPTAGLDPRERIRFRNLLVELSQDRIVIFSTHIIEDVASSCNRVGVVKKGELKYLGEPVHMAGIANGKVWVLTVSTEEFEQLKAEHVIIHHMRDKDQIRVRCLSDENPGYGAISTKANLEDAYLCLLNEQDASTPLSKHNVKG</sequence>
<dbReference type="InterPro" id="IPR003439">
    <property type="entry name" value="ABC_transporter-like_ATP-bd"/>
</dbReference>
<feature type="transmembrane region" description="Helical" evidence="4">
    <location>
        <begin position="920"/>
        <end position="945"/>
    </location>
</feature>
<dbReference type="InterPro" id="IPR017871">
    <property type="entry name" value="ABC_transporter-like_CS"/>
</dbReference>
<feature type="transmembrane region" description="Helical" evidence="4">
    <location>
        <begin position="966"/>
        <end position="987"/>
    </location>
</feature>
<keyword evidence="4" id="KW-0472">Membrane</keyword>
<feature type="transmembrane region" description="Helical" evidence="4">
    <location>
        <begin position="1144"/>
        <end position="1163"/>
    </location>
</feature>
<evidence type="ECO:0000256" key="1">
    <source>
        <dbReference type="ARBA" id="ARBA00022741"/>
    </source>
</evidence>
<feature type="transmembrane region" description="Helical" evidence="4">
    <location>
        <begin position="355"/>
        <end position="378"/>
    </location>
</feature>
<dbReference type="Gene3D" id="3.30.70.1320">
    <property type="entry name" value="Multidrug efflux transporter AcrB pore domain like"/>
    <property type="match status" value="1"/>
</dbReference>
<dbReference type="GO" id="GO:0005886">
    <property type="term" value="C:plasma membrane"/>
    <property type="evidence" value="ECO:0007669"/>
    <property type="project" value="TreeGrafter"/>
</dbReference>
<evidence type="ECO:0000259" key="5">
    <source>
        <dbReference type="PROSITE" id="PS50893"/>
    </source>
</evidence>
<dbReference type="Pfam" id="PF00873">
    <property type="entry name" value="ACR_tran"/>
    <property type="match status" value="1"/>
</dbReference>
<organism evidence="6 7">
    <name type="scientific">Ancylomarina subtilis</name>
    <dbReference type="NCBI Taxonomy" id="1639035"/>
    <lineage>
        <taxon>Bacteria</taxon>
        <taxon>Pseudomonadati</taxon>
        <taxon>Bacteroidota</taxon>
        <taxon>Bacteroidia</taxon>
        <taxon>Marinilabiliales</taxon>
        <taxon>Marinifilaceae</taxon>
        <taxon>Ancylomarina</taxon>
    </lineage>
</organism>
<feature type="coiled-coil region" evidence="3">
    <location>
        <begin position="569"/>
        <end position="596"/>
    </location>
</feature>
<keyword evidence="3" id="KW-0175">Coiled coil</keyword>
<feature type="transmembrane region" description="Helical" evidence="4">
    <location>
        <begin position="1063"/>
        <end position="1083"/>
    </location>
</feature>
<reference evidence="6 7" key="1">
    <citation type="submission" date="2019-02" db="EMBL/GenBank/DDBJ databases">
        <title>Genomic Encyclopedia of Type Strains, Phase IV (KMG-IV): sequencing the most valuable type-strain genomes for metagenomic binning, comparative biology and taxonomic classification.</title>
        <authorList>
            <person name="Goeker M."/>
        </authorList>
    </citation>
    <scope>NUCLEOTIDE SEQUENCE [LARGE SCALE GENOMIC DNA]</scope>
    <source>
        <strain evidence="6 7">DSM 28825</strain>
    </source>
</reference>
<evidence type="ECO:0000256" key="4">
    <source>
        <dbReference type="SAM" id="Phobius"/>
    </source>
</evidence>
<keyword evidence="4" id="KW-1133">Transmembrane helix</keyword>
<dbReference type="SUPFAM" id="SSF52540">
    <property type="entry name" value="P-loop containing nucleoside triphosphate hydrolases"/>
    <property type="match status" value="1"/>
</dbReference>
<dbReference type="CDD" id="cd03264">
    <property type="entry name" value="ABC_drug_resistance_like"/>
    <property type="match status" value="1"/>
</dbReference>
<keyword evidence="1" id="KW-0547">Nucleotide-binding</keyword>
<feature type="transmembrane region" description="Helical" evidence="4">
    <location>
        <begin position="428"/>
        <end position="448"/>
    </location>
</feature>
<keyword evidence="7" id="KW-1185">Reference proteome</keyword>
<dbReference type="OrthoDB" id="1108346at2"/>
<feature type="transmembrane region" description="Helical" evidence="4">
    <location>
        <begin position="460"/>
        <end position="483"/>
    </location>
</feature>
<dbReference type="GO" id="GO:0005524">
    <property type="term" value="F:ATP binding"/>
    <property type="evidence" value="ECO:0007669"/>
    <property type="project" value="UniProtKB-KW"/>
</dbReference>
<gene>
    <name evidence="6" type="ORF">EV201_2863</name>
</gene>
<dbReference type="InterPro" id="IPR027463">
    <property type="entry name" value="AcrB_DN_DC_subdom"/>
</dbReference>